<evidence type="ECO:0000313" key="3">
    <source>
        <dbReference type="Proteomes" id="UP001212997"/>
    </source>
</evidence>
<gene>
    <name evidence="2" type="ORF">NLI96_g3839</name>
</gene>
<dbReference type="EMBL" id="JANAWD010000104">
    <property type="protein sequence ID" value="KAJ3487014.1"/>
    <property type="molecule type" value="Genomic_DNA"/>
</dbReference>
<organism evidence="2 3">
    <name type="scientific">Meripilus lineatus</name>
    <dbReference type="NCBI Taxonomy" id="2056292"/>
    <lineage>
        <taxon>Eukaryota</taxon>
        <taxon>Fungi</taxon>
        <taxon>Dikarya</taxon>
        <taxon>Basidiomycota</taxon>
        <taxon>Agaricomycotina</taxon>
        <taxon>Agaricomycetes</taxon>
        <taxon>Polyporales</taxon>
        <taxon>Meripilaceae</taxon>
        <taxon>Meripilus</taxon>
    </lineage>
</organism>
<comment type="caution">
    <text evidence="2">The sequence shown here is derived from an EMBL/GenBank/DDBJ whole genome shotgun (WGS) entry which is preliminary data.</text>
</comment>
<accession>A0AAD5VBG7</accession>
<keyword evidence="3" id="KW-1185">Reference proteome</keyword>
<evidence type="ECO:0000313" key="2">
    <source>
        <dbReference type="EMBL" id="KAJ3487014.1"/>
    </source>
</evidence>
<reference evidence="2" key="1">
    <citation type="submission" date="2022-07" db="EMBL/GenBank/DDBJ databases">
        <title>Genome Sequence of Physisporinus lineatus.</title>
        <authorList>
            <person name="Buettner E."/>
        </authorList>
    </citation>
    <scope>NUCLEOTIDE SEQUENCE</scope>
    <source>
        <strain evidence="2">VT162</strain>
    </source>
</reference>
<dbReference type="AlphaFoldDB" id="A0AAD5VBG7"/>
<protein>
    <submittedName>
        <fullName evidence="2">Uncharacterized protein</fullName>
    </submittedName>
</protein>
<name>A0AAD5VBG7_9APHY</name>
<feature type="region of interest" description="Disordered" evidence="1">
    <location>
        <begin position="1"/>
        <end position="78"/>
    </location>
</feature>
<sequence>MSPSGAKPDSEHIPAEISDPDSGDAPSLARQATPPLGVNSSRYPALPKTPKNRPAIPGATSSTPFAPRAGAMVNGSHP</sequence>
<dbReference type="Proteomes" id="UP001212997">
    <property type="component" value="Unassembled WGS sequence"/>
</dbReference>
<proteinExistence type="predicted"/>
<evidence type="ECO:0000256" key="1">
    <source>
        <dbReference type="SAM" id="MobiDB-lite"/>
    </source>
</evidence>